<reference evidence="1" key="1">
    <citation type="journal article" date="2014" name="Front. Microbiol.">
        <title>High frequency of phylogenetically diverse reductive dehalogenase-homologous genes in deep subseafloor sedimentary metagenomes.</title>
        <authorList>
            <person name="Kawai M."/>
            <person name="Futagami T."/>
            <person name="Toyoda A."/>
            <person name="Takaki Y."/>
            <person name="Nishi S."/>
            <person name="Hori S."/>
            <person name="Arai W."/>
            <person name="Tsubouchi T."/>
            <person name="Morono Y."/>
            <person name="Uchiyama I."/>
            <person name="Ito T."/>
            <person name="Fujiyama A."/>
            <person name="Inagaki F."/>
            <person name="Takami H."/>
        </authorList>
    </citation>
    <scope>NUCLEOTIDE SEQUENCE</scope>
    <source>
        <strain evidence="1">Expedition CK06-06</strain>
    </source>
</reference>
<feature type="non-terminal residue" evidence="1">
    <location>
        <position position="1"/>
    </location>
</feature>
<dbReference type="AlphaFoldDB" id="X1DN02"/>
<proteinExistence type="predicted"/>
<protein>
    <submittedName>
        <fullName evidence="1">Uncharacterized protein</fullName>
    </submittedName>
</protein>
<organism evidence="1">
    <name type="scientific">marine sediment metagenome</name>
    <dbReference type="NCBI Taxonomy" id="412755"/>
    <lineage>
        <taxon>unclassified sequences</taxon>
        <taxon>metagenomes</taxon>
        <taxon>ecological metagenomes</taxon>
    </lineage>
</organism>
<sequence>TVPDKRSCVWVIVSCLIQAYWEYELNDEYANKGLVQMYLKGLKEINDHYLELKITGAEDRGYWLEL</sequence>
<dbReference type="EMBL" id="BART01040999">
    <property type="protein sequence ID" value="GAH22341.1"/>
    <property type="molecule type" value="Genomic_DNA"/>
</dbReference>
<comment type="caution">
    <text evidence="1">The sequence shown here is derived from an EMBL/GenBank/DDBJ whole genome shotgun (WGS) entry which is preliminary data.</text>
</comment>
<name>X1DN02_9ZZZZ</name>
<evidence type="ECO:0000313" key="1">
    <source>
        <dbReference type="EMBL" id="GAH22341.1"/>
    </source>
</evidence>
<accession>X1DN02</accession>
<gene>
    <name evidence="1" type="ORF">S01H4_66305</name>
</gene>